<organism evidence="1 2">
    <name type="scientific">Coniosporium uncinatum</name>
    <dbReference type="NCBI Taxonomy" id="93489"/>
    <lineage>
        <taxon>Eukaryota</taxon>
        <taxon>Fungi</taxon>
        <taxon>Dikarya</taxon>
        <taxon>Ascomycota</taxon>
        <taxon>Pezizomycotina</taxon>
        <taxon>Dothideomycetes</taxon>
        <taxon>Dothideomycetes incertae sedis</taxon>
        <taxon>Coniosporium</taxon>
    </lineage>
</organism>
<gene>
    <name evidence="1" type="ORF">LTS18_011798</name>
</gene>
<protein>
    <submittedName>
        <fullName evidence="1">Uncharacterized protein</fullName>
    </submittedName>
</protein>
<name>A0ACC3DK46_9PEZI</name>
<evidence type="ECO:0000313" key="1">
    <source>
        <dbReference type="EMBL" id="KAK3076858.1"/>
    </source>
</evidence>
<keyword evidence="2" id="KW-1185">Reference proteome</keyword>
<comment type="caution">
    <text evidence="1">The sequence shown here is derived from an EMBL/GenBank/DDBJ whole genome shotgun (WGS) entry which is preliminary data.</text>
</comment>
<accession>A0ACC3DK46</accession>
<reference evidence="1" key="1">
    <citation type="submission" date="2024-09" db="EMBL/GenBank/DDBJ databases">
        <title>Black Yeasts Isolated from many extreme environments.</title>
        <authorList>
            <person name="Coleine C."/>
            <person name="Stajich J.E."/>
            <person name="Selbmann L."/>
        </authorList>
    </citation>
    <scope>NUCLEOTIDE SEQUENCE</scope>
    <source>
        <strain evidence="1">CCFEE 5737</strain>
    </source>
</reference>
<sequence length="141" mass="15587">LAAATGSTYDSVVSSDSATDQLNFILGIGWKRLPVEQTDAVRGWERYILNHYTVDDPTILLQNEGLHAYLVRTQDSHERFWLFQEDLSACQYIGDSENEVIASLQQAIVSTGQVVYAQSRTSSMMVNGTAVPPAAEIEMAM</sequence>
<feature type="non-terminal residue" evidence="1">
    <location>
        <position position="1"/>
    </location>
</feature>
<evidence type="ECO:0000313" key="2">
    <source>
        <dbReference type="Proteomes" id="UP001186974"/>
    </source>
</evidence>
<dbReference type="Proteomes" id="UP001186974">
    <property type="component" value="Unassembled WGS sequence"/>
</dbReference>
<dbReference type="EMBL" id="JAWDJW010003469">
    <property type="protein sequence ID" value="KAK3076858.1"/>
    <property type="molecule type" value="Genomic_DNA"/>
</dbReference>
<proteinExistence type="predicted"/>